<protein>
    <submittedName>
        <fullName evidence="2">ABC transporter permease</fullName>
    </submittedName>
</protein>
<dbReference type="EMBL" id="LCZJ02000028">
    <property type="protein sequence ID" value="KTD85391.1"/>
    <property type="molecule type" value="Genomic_DNA"/>
</dbReference>
<keyword evidence="3" id="KW-1185">Reference proteome</keyword>
<evidence type="ECO:0000256" key="1">
    <source>
        <dbReference type="SAM" id="Phobius"/>
    </source>
</evidence>
<name>A0A0W1AVQ6_9BACL</name>
<keyword evidence="1" id="KW-0812">Transmembrane</keyword>
<dbReference type="Proteomes" id="UP000054709">
    <property type="component" value="Unassembled WGS sequence"/>
</dbReference>
<keyword evidence="1" id="KW-1133">Transmembrane helix</keyword>
<evidence type="ECO:0000313" key="3">
    <source>
        <dbReference type="Proteomes" id="UP000054709"/>
    </source>
</evidence>
<sequence>MNKGKPKGFMRFDWPYHFVTMPLALILFVWSAIYAVQEIRDDGALTVPLLLFGLSLCLLFAITRIRIYATKNQDRVVRVEEQFRYFHLTGEALNPELEIAQIIALRYAGDDEFPALCQRAVKEKLNPADIRSAIKNWREDKMRV</sequence>
<dbReference type="OrthoDB" id="765463at2"/>
<dbReference type="InterPro" id="IPR045385">
    <property type="entry name" value="DUF6526"/>
</dbReference>
<dbReference type="Pfam" id="PF20136">
    <property type="entry name" value="DUF6526"/>
    <property type="match status" value="1"/>
</dbReference>
<proteinExistence type="predicted"/>
<dbReference type="AlphaFoldDB" id="A0A0W1AVQ6"/>
<evidence type="ECO:0000313" key="2">
    <source>
        <dbReference type="EMBL" id="KTD85391.1"/>
    </source>
</evidence>
<accession>A0A0W1AVQ6</accession>
<keyword evidence="1" id="KW-0472">Membrane</keyword>
<feature type="transmembrane region" description="Helical" evidence="1">
    <location>
        <begin position="45"/>
        <end position="65"/>
    </location>
</feature>
<organism evidence="2 3">
    <name type="scientific">Paenibacillus etheri</name>
    <dbReference type="NCBI Taxonomy" id="1306852"/>
    <lineage>
        <taxon>Bacteria</taxon>
        <taxon>Bacillati</taxon>
        <taxon>Bacillota</taxon>
        <taxon>Bacilli</taxon>
        <taxon>Bacillales</taxon>
        <taxon>Paenibacillaceae</taxon>
        <taxon>Paenibacillus</taxon>
    </lineage>
</organism>
<comment type="caution">
    <text evidence="2">The sequence shown here is derived from an EMBL/GenBank/DDBJ whole genome shotgun (WGS) entry which is preliminary data.</text>
</comment>
<dbReference type="RefSeq" id="WP_060624943.1">
    <property type="nucleotide sequence ID" value="NZ_LCZJ02000028.1"/>
</dbReference>
<reference evidence="2 3" key="1">
    <citation type="journal article" date="2015" name="Int. Biodeterior. Biodegradation">
        <title>Physiological and genetic screening methods for the isolation of methyl tert-butyl ether-degrading bacteria for bioremediation purposes.</title>
        <authorList>
            <person name="Guisado I.M."/>
            <person name="Purswani J."/>
            <person name="Gonzalez Lopez J."/>
            <person name="Pozo C."/>
        </authorList>
    </citation>
    <scope>NUCLEOTIDE SEQUENCE [LARGE SCALE GENOMIC DNA]</scope>
    <source>
        <strain evidence="2 3">SH7</strain>
    </source>
</reference>
<gene>
    <name evidence="2" type="ORF">UQ64_21195</name>
</gene>